<accession>A0A3P7LHA7</accession>
<dbReference type="SUPFAM" id="SSF55753">
    <property type="entry name" value="Actin depolymerizing proteins"/>
    <property type="match status" value="1"/>
</dbReference>
<keyword evidence="11" id="KW-1185">Reference proteome</keyword>
<dbReference type="GO" id="GO:0051015">
    <property type="term" value="F:actin filament binding"/>
    <property type="evidence" value="ECO:0007669"/>
    <property type="project" value="TreeGrafter"/>
</dbReference>
<comment type="function">
    <text evidence="6">Binds to F-actin in a calcium-independent manner. Has no direct effect on actin depolymerization. Acts as a chaperone for ALOX5 (5LO), influencing both its stability and activity in leukotrienes synthesis.</text>
</comment>
<dbReference type="GO" id="GO:0030864">
    <property type="term" value="C:cortical actin cytoskeleton"/>
    <property type="evidence" value="ECO:0007669"/>
    <property type="project" value="TreeGrafter"/>
</dbReference>
<comment type="similarity">
    <text evidence="5">Belongs to the actin-binding proteins ADF family. Coactosin subfamily.</text>
</comment>
<dbReference type="Gene3D" id="3.40.20.10">
    <property type="entry name" value="Severin"/>
    <property type="match status" value="1"/>
</dbReference>
<keyword evidence="2" id="KW-0963">Cytoplasm</keyword>
<dbReference type="GO" id="GO:0030833">
    <property type="term" value="P:regulation of actin filament polymerization"/>
    <property type="evidence" value="ECO:0007669"/>
    <property type="project" value="TreeGrafter"/>
</dbReference>
<dbReference type="AlphaFoldDB" id="A0A3P7LHA7"/>
<dbReference type="EMBL" id="UYRU01048380">
    <property type="protein sequence ID" value="VDN10063.1"/>
    <property type="molecule type" value="Genomic_DNA"/>
</dbReference>
<evidence type="ECO:0000313" key="11">
    <source>
        <dbReference type="Proteomes" id="UP000281553"/>
    </source>
</evidence>
<dbReference type="PANTHER" id="PTHR10829">
    <property type="entry name" value="CORTACTIN AND DREBRIN"/>
    <property type="match status" value="1"/>
</dbReference>
<evidence type="ECO:0000256" key="1">
    <source>
        <dbReference type="ARBA" id="ARBA00004245"/>
    </source>
</evidence>
<evidence type="ECO:0000256" key="4">
    <source>
        <dbReference type="ARBA" id="ARBA00023212"/>
    </source>
</evidence>
<dbReference type="InterPro" id="IPR029006">
    <property type="entry name" value="ADF-H/Gelsolin-like_dom_sf"/>
</dbReference>
<dbReference type="GO" id="GO:0005884">
    <property type="term" value="C:actin filament"/>
    <property type="evidence" value="ECO:0007669"/>
    <property type="project" value="TreeGrafter"/>
</dbReference>
<sequence>MLLPTERAFFFVRLIVGDEMSQRVKFGLITWIGNETKAMQRARVAMEKSVVKEVVVNFAVDLTFSETNECTEEAVAEAMRKAGGANYGRG</sequence>
<evidence type="ECO:0000256" key="5">
    <source>
        <dbReference type="ARBA" id="ARBA00038052"/>
    </source>
</evidence>
<keyword evidence="4" id="KW-0206">Cytoskeleton</keyword>
<dbReference type="InterPro" id="IPR002108">
    <property type="entry name" value="ADF-H"/>
</dbReference>
<dbReference type="OrthoDB" id="20822at2759"/>
<organism evidence="10 11">
    <name type="scientific">Dibothriocephalus latus</name>
    <name type="common">Fish tapeworm</name>
    <name type="synonym">Diphyllobothrium latum</name>
    <dbReference type="NCBI Taxonomy" id="60516"/>
    <lineage>
        <taxon>Eukaryota</taxon>
        <taxon>Metazoa</taxon>
        <taxon>Spiralia</taxon>
        <taxon>Lophotrochozoa</taxon>
        <taxon>Platyhelminthes</taxon>
        <taxon>Cestoda</taxon>
        <taxon>Eucestoda</taxon>
        <taxon>Diphyllobothriidea</taxon>
        <taxon>Diphyllobothriidae</taxon>
        <taxon>Dibothriocephalus</taxon>
    </lineage>
</organism>
<gene>
    <name evidence="10" type="ORF">DILT_LOCUS5894</name>
</gene>
<evidence type="ECO:0000313" key="10">
    <source>
        <dbReference type="EMBL" id="VDN10063.1"/>
    </source>
</evidence>
<evidence type="ECO:0000256" key="3">
    <source>
        <dbReference type="ARBA" id="ARBA00023203"/>
    </source>
</evidence>
<dbReference type="GO" id="GO:0030427">
    <property type="term" value="C:site of polarized growth"/>
    <property type="evidence" value="ECO:0007669"/>
    <property type="project" value="TreeGrafter"/>
</dbReference>
<feature type="domain" description="ADF-H" evidence="9">
    <location>
        <begin position="1"/>
        <end position="80"/>
    </location>
</feature>
<dbReference type="FunFam" id="3.40.20.10:FF:000018">
    <property type="entry name" value="Coactosin-like 1"/>
    <property type="match status" value="1"/>
</dbReference>
<dbReference type="PROSITE" id="PS51263">
    <property type="entry name" value="ADF_H"/>
    <property type="match status" value="1"/>
</dbReference>
<dbReference type="Pfam" id="PF00241">
    <property type="entry name" value="Cofilin_ADF"/>
    <property type="match status" value="1"/>
</dbReference>
<dbReference type="Proteomes" id="UP000281553">
    <property type="component" value="Unassembled WGS sequence"/>
</dbReference>
<evidence type="ECO:0000256" key="7">
    <source>
        <dbReference type="ARBA" id="ARBA00062335"/>
    </source>
</evidence>
<evidence type="ECO:0000256" key="2">
    <source>
        <dbReference type="ARBA" id="ARBA00022490"/>
    </source>
</evidence>
<evidence type="ECO:0000259" key="9">
    <source>
        <dbReference type="PROSITE" id="PS51263"/>
    </source>
</evidence>
<reference evidence="10 11" key="1">
    <citation type="submission" date="2018-11" db="EMBL/GenBank/DDBJ databases">
        <authorList>
            <consortium name="Pathogen Informatics"/>
        </authorList>
    </citation>
    <scope>NUCLEOTIDE SEQUENCE [LARGE SCALE GENOMIC DNA]</scope>
</reference>
<comment type="subunit">
    <text evidence="7">Interacts with 5-lipoxygenase (ALOX5/5LO) in a calcium-independent manner. Binds to F-actin with a stoichiometry of 1:2.</text>
</comment>
<name>A0A3P7LHA7_DIBLA</name>
<comment type="subcellular location">
    <subcellularLocation>
        <location evidence="1">Cytoplasm</location>
        <location evidence="1">Cytoskeleton</location>
    </subcellularLocation>
</comment>
<dbReference type="PANTHER" id="PTHR10829:SF29">
    <property type="entry name" value="COACTOSIN-LIKE PROTEIN"/>
    <property type="match status" value="1"/>
</dbReference>
<evidence type="ECO:0000256" key="6">
    <source>
        <dbReference type="ARBA" id="ARBA00058385"/>
    </source>
</evidence>
<evidence type="ECO:0000256" key="8">
    <source>
        <dbReference type="ARBA" id="ARBA00068121"/>
    </source>
</evidence>
<proteinExistence type="inferred from homology"/>
<protein>
    <recommendedName>
        <fullName evidence="8">Coactosin-like protein</fullName>
    </recommendedName>
</protein>
<keyword evidence="3" id="KW-0009">Actin-binding</keyword>